<dbReference type="Pfam" id="PF01476">
    <property type="entry name" value="LysM"/>
    <property type="match status" value="2"/>
</dbReference>
<name>A0A9N9LJK9_9HELO</name>
<dbReference type="OrthoDB" id="1193027at2759"/>
<keyword evidence="1" id="KW-0732">Signal</keyword>
<evidence type="ECO:0000259" key="2">
    <source>
        <dbReference type="PROSITE" id="PS51782"/>
    </source>
</evidence>
<dbReference type="AlphaFoldDB" id="A0A9N9LJK9"/>
<evidence type="ECO:0000256" key="1">
    <source>
        <dbReference type="SAM" id="SignalP"/>
    </source>
</evidence>
<sequence>MRFATLAVALLPVISALTINLHLSSLARRETLDEACAKEKDYKILSGDTLTKIGDKFDRTVEALFYVNRDTITDPDVIIAGNNLIIPKKACNKIAPALPPKKPTATATCAPKGTDTPYFVVAQDTLTKIAERFNITLQSLIDANKKNIPNPDVIDIGDKVNIPICQ</sequence>
<protein>
    <recommendedName>
        <fullName evidence="2">LysM domain-containing protein</fullName>
    </recommendedName>
</protein>
<organism evidence="3 4">
    <name type="scientific">Hymenoscyphus albidus</name>
    <dbReference type="NCBI Taxonomy" id="595503"/>
    <lineage>
        <taxon>Eukaryota</taxon>
        <taxon>Fungi</taxon>
        <taxon>Dikarya</taxon>
        <taxon>Ascomycota</taxon>
        <taxon>Pezizomycotina</taxon>
        <taxon>Leotiomycetes</taxon>
        <taxon>Helotiales</taxon>
        <taxon>Helotiaceae</taxon>
        <taxon>Hymenoscyphus</taxon>
    </lineage>
</organism>
<dbReference type="CDD" id="cd00118">
    <property type="entry name" value="LysM"/>
    <property type="match status" value="1"/>
</dbReference>
<dbReference type="Gene3D" id="3.10.350.10">
    <property type="entry name" value="LysM domain"/>
    <property type="match status" value="2"/>
</dbReference>
<dbReference type="EMBL" id="CAJVRM010000117">
    <property type="protein sequence ID" value="CAG8974913.1"/>
    <property type="molecule type" value="Genomic_DNA"/>
</dbReference>
<dbReference type="PANTHER" id="PTHR33734">
    <property type="entry name" value="LYSM DOMAIN-CONTAINING GPI-ANCHORED PROTEIN 2"/>
    <property type="match status" value="1"/>
</dbReference>
<dbReference type="Proteomes" id="UP000701801">
    <property type="component" value="Unassembled WGS sequence"/>
</dbReference>
<feature type="domain" description="LysM" evidence="2">
    <location>
        <begin position="40"/>
        <end position="86"/>
    </location>
</feature>
<feature type="signal peptide" evidence="1">
    <location>
        <begin position="1"/>
        <end position="16"/>
    </location>
</feature>
<proteinExistence type="predicted"/>
<accession>A0A9N9LJK9</accession>
<dbReference type="SMART" id="SM00257">
    <property type="entry name" value="LysM"/>
    <property type="match status" value="2"/>
</dbReference>
<feature type="chain" id="PRO_5040407814" description="LysM domain-containing protein" evidence="1">
    <location>
        <begin position="17"/>
        <end position="166"/>
    </location>
</feature>
<comment type="caution">
    <text evidence="3">The sequence shown here is derived from an EMBL/GenBank/DDBJ whole genome shotgun (WGS) entry which is preliminary data.</text>
</comment>
<feature type="domain" description="LysM" evidence="2">
    <location>
        <begin position="116"/>
        <end position="162"/>
    </location>
</feature>
<dbReference type="PANTHER" id="PTHR33734:SF22">
    <property type="entry name" value="MEMBRANE-BOUND LYTIC MUREIN TRANSGLYCOSYLASE D"/>
    <property type="match status" value="1"/>
</dbReference>
<gene>
    <name evidence="3" type="ORF">HYALB_00006698</name>
</gene>
<dbReference type="InterPro" id="IPR036779">
    <property type="entry name" value="LysM_dom_sf"/>
</dbReference>
<evidence type="ECO:0000313" key="4">
    <source>
        <dbReference type="Proteomes" id="UP000701801"/>
    </source>
</evidence>
<dbReference type="InterPro" id="IPR018392">
    <property type="entry name" value="LysM"/>
</dbReference>
<dbReference type="PROSITE" id="PS51782">
    <property type="entry name" value="LYSM"/>
    <property type="match status" value="2"/>
</dbReference>
<dbReference type="SUPFAM" id="SSF54106">
    <property type="entry name" value="LysM domain"/>
    <property type="match status" value="2"/>
</dbReference>
<dbReference type="GO" id="GO:0008932">
    <property type="term" value="F:lytic endotransglycosylase activity"/>
    <property type="evidence" value="ECO:0007669"/>
    <property type="project" value="TreeGrafter"/>
</dbReference>
<evidence type="ECO:0000313" key="3">
    <source>
        <dbReference type="EMBL" id="CAG8974913.1"/>
    </source>
</evidence>
<keyword evidence="4" id="KW-1185">Reference proteome</keyword>
<reference evidence="3" key="1">
    <citation type="submission" date="2021-07" db="EMBL/GenBank/DDBJ databases">
        <authorList>
            <person name="Durling M."/>
        </authorList>
    </citation>
    <scope>NUCLEOTIDE SEQUENCE</scope>
</reference>